<gene>
    <name evidence="1" type="ORF">H5410_001176</name>
</gene>
<dbReference type="Proteomes" id="UP000824120">
    <property type="component" value="Chromosome 1"/>
</dbReference>
<proteinExistence type="predicted"/>
<comment type="caution">
    <text evidence="1">The sequence shown here is derived from an EMBL/GenBank/DDBJ whole genome shotgun (WGS) entry which is preliminary data.</text>
</comment>
<dbReference type="OrthoDB" id="1895122at2759"/>
<evidence type="ECO:0000313" key="1">
    <source>
        <dbReference type="EMBL" id="KAG5629459.1"/>
    </source>
</evidence>
<dbReference type="EMBL" id="JACXVP010000001">
    <property type="protein sequence ID" value="KAG5629459.1"/>
    <property type="molecule type" value="Genomic_DNA"/>
</dbReference>
<protein>
    <submittedName>
        <fullName evidence="1">Uncharacterized protein</fullName>
    </submittedName>
</protein>
<name>A0A9J6AYZ0_SOLCO</name>
<sequence length="125" mass="14333">MSTCESEMEYCSFGRGSKKDLKKAFQHFNHGTIVEWKHEESMSSSERYCRQRVKKRHESGFRNLSAHVIKSVEDVCVISDRAKGILTSSGVSCGFQEPPGAFHRFCIRHPKSNFQSKFPNKDLTD</sequence>
<reference evidence="1 2" key="1">
    <citation type="submission" date="2020-09" db="EMBL/GenBank/DDBJ databases">
        <title>De no assembly of potato wild relative species, Solanum commersonii.</title>
        <authorList>
            <person name="Cho K."/>
        </authorList>
    </citation>
    <scope>NUCLEOTIDE SEQUENCE [LARGE SCALE GENOMIC DNA]</scope>
    <source>
        <strain evidence="1">LZ3.2</strain>
        <tissue evidence="1">Leaf</tissue>
    </source>
</reference>
<dbReference type="AlphaFoldDB" id="A0A9J6AYZ0"/>
<keyword evidence="2" id="KW-1185">Reference proteome</keyword>
<accession>A0A9J6AYZ0</accession>
<evidence type="ECO:0000313" key="2">
    <source>
        <dbReference type="Proteomes" id="UP000824120"/>
    </source>
</evidence>
<organism evidence="1 2">
    <name type="scientific">Solanum commersonii</name>
    <name type="common">Commerson's wild potato</name>
    <name type="synonym">Commerson's nightshade</name>
    <dbReference type="NCBI Taxonomy" id="4109"/>
    <lineage>
        <taxon>Eukaryota</taxon>
        <taxon>Viridiplantae</taxon>
        <taxon>Streptophyta</taxon>
        <taxon>Embryophyta</taxon>
        <taxon>Tracheophyta</taxon>
        <taxon>Spermatophyta</taxon>
        <taxon>Magnoliopsida</taxon>
        <taxon>eudicotyledons</taxon>
        <taxon>Gunneridae</taxon>
        <taxon>Pentapetalae</taxon>
        <taxon>asterids</taxon>
        <taxon>lamiids</taxon>
        <taxon>Solanales</taxon>
        <taxon>Solanaceae</taxon>
        <taxon>Solanoideae</taxon>
        <taxon>Solaneae</taxon>
        <taxon>Solanum</taxon>
    </lineage>
</organism>